<dbReference type="InterPro" id="IPR035930">
    <property type="entry name" value="FomD-like_sf"/>
</dbReference>
<organism evidence="2 3">
    <name type="scientific">Nocardioides acrostichi</name>
    <dbReference type="NCBI Taxonomy" id="2784339"/>
    <lineage>
        <taxon>Bacteria</taxon>
        <taxon>Bacillati</taxon>
        <taxon>Actinomycetota</taxon>
        <taxon>Actinomycetes</taxon>
        <taxon>Propionibacteriales</taxon>
        <taxon>Nocardioidaceae</taxon>
        <taxon>Nocardioides</taxon>
    </lineage>
</organism>
<sequence>MPSRRLRPSGTRPFWSPGARITWHEGAGPLGTGPLAIDPDQPHFASPVTVVSDDPDSLVVWLPVGTPVLRAERADGRSKRDDPTTLFTAEMVQGYGVHEQYDQLRIAPTGQPWSVWILREPGAPGHACWYVNLEAPHRRDARGVFTSDHVLDLVVGPDCSGAPKDEDELGLAVAQGVFSAQQARRIVRDCARVERLVEQWASPFCDGWERWRTG</sequence>
<keyword evidence="3" id="KW-1185">Reference proteome</keyword>
<dbReference type="InterPro" id="IPR007295">
    <property type="entry name" value="DUF402"/>
</dbReference>
<proteinExistence type="predicted"/>
<evidence type="ECO:0000313" key="2">
    <source>
        <dbReference type="EMBL" id="MBF4161863.1"/>
    </source>
</evidence>
<protein>
    <submittedName>
        <fullName evidence="2">DUF402 domain-containing protein</fullName>
    </submittedName>
</protein>
<dbReference type="Pfam" id="PF04167">
    <property type="entry name" value="DUF402"/>
    <property type="match status" value="1"/>
</dbReference>
<dbReference type="EMBL" id="JADIVZ010000003">
    <property type="protein sequence ID" value="MBF4161863.1"/>
    <property type="molecule type" value="Genomic_DNA"/>
</dbReference>
<accession>A0A930UVY6</accession>
<feature type="domain" description="DUF402" evidence="1">
    <location>
        <begin position="86"/>
        <end position="200"/>
    </location>
</feature>
<dbReference type="AlphaFoldDB" id="A0A930UVY6"/>
<comment type="caution">
    <text evidence="2">The sequence shown here is derived from an EMBL/GenBank/DDBJ whole genome shotgun (WGS) entry which is preliminary data.</text>
</comment>
<evidence type="ECO:0000313" key="3">
    <source>
        <dbReference type="Proteomes" id="UP000656804"/>
    </source>
</evidence>
<dbReference type="SUPFAM" id="SSF159234">
    <property type="entry name" value="FomD-like"/>
    <property type="match status" value="1"/>
</dbReference>
<reference evidence="2" key="1">
    <citation type="submission" date="2020-11" db="EMBL/GenBank/DDBJ databases">
        <title>Nocardioides sp. CBS4Y-1, whole genome shotgun sequence.</title>
        <authorList>
            <person name="Tuo L."/>
        </authorList>
    </citation>
    <scope>NUCLEOTIDE SEQUENCE</scope>
    <source>
        <strain evidence="2">CBS4Y-1</strain>
    </source>
</reference>
<dbReference type="Proteomes" id="UP000656804">
    <property type="component" value="Unassembled WGS sequence"/>
</dbReference>
<dbReference type="RefSeq" id="WP_194503113.1">
    <property type="nucleotide sequence ID" value="NZ_JADIVZ010000003.1"/>
</dbReference>
<name>A0A930UVY6_9ACTN</name>
<gene>
    <name evidence="2" type="ORF">ISG29_09175</name>
</gene>
<evidence type="ECO:0000259" key="1">
    <source>
        <dbReference type="Pfam" id="PF04167"/>
    </source>
</evidence>
<dbReference type="Gene3D" id="2.40.380.10">
    <property type="entry name" value="FomD-like"/>
    <property type="match status" value="1"/>
</dbReference>